<keyword evidence="2" id="KW-1185">Reference proteome</keyword>
<protein>
    <submittedName>
        <fullName evidence="1">Uncharacterized protein</fullName>
    </submittedName>
</protein>
<proteinExistence type="predicted"/>
<evidence type="ECO:0000313" key="1">
    <source>
        <dbReference type="EMBL" id="KIP53867.1"/>
    </source>
</evidence>
<name>A0A0D0ISB5_9MICO</name>
<reference evidence="1 2" key="1">
    <citation type="submission" date="2015-01" db="EMBL/GenBank/DDBJ databases">
        <title>Draft genome sequence of Leucobacter komagatae strain VKM ST2845.</title>
        <authorList>
            <person name="Karlyshev A.V."/>
            <person name="Kudryashova E.B."/>
        </authorList>
    </citation>
    <scope>NUCLEOTIDE SEQUENCE [LARGE SCALE GENOMIC DNA]</scope>
    <source>
        <strain evidence="1 2">VKM ST2845</strain>
    </source>
</reference>
<gene>
    <name evidence="1" type="ORF">SD72_01505</name>
</gene>
<dbReference type="AlphaFoldDB" id="A0A0D0ISB5"/>
<dbReference type="Proteomes" id="UP000032120">
    <property type="component" value="Unassembled WGS sequence"/>
</dbReference>
<sequence length="98" mass="10226">MNEIYVDRAGMELRLNTLVERVDAVDAALRKMPAMPDGGIASSMISFIAGAGAEAAGLGANTARLLSAVASDVVDDLTATDTRIAEELREMEKGLDAS</sequence>
<dbReference type="RefSeq" id="WP_042542625.1">
    <property type="nucleotide sequence ID" value="NZ_JXSQ01000001.1"/>
</dbReference>
<accession>A0A0D0ISB5</accession>
<organism evidence="1 2">
    <name type="scientific">Leucobacter komagatae</name>
    <dbReference type="NCBI Taxonomy" id="55969"/>
    <lineage>
        <taxon>Bacteria</taxon>
        <taxon>Bacillati</taxon>
        <taxon>Actinomycetota</taxon>
        <taxon>Actinomycetes</taxon>
        <taxon>Micrococcales</taxon>
        <taxon>Microbacteriaceae</taxon>
        <taxon>Leucobacter</taxon>
    </lineage>
</organism>
<comment type="caution">
    <text evidence="1">The sequence shown here is derived from an EMBL/GenBank/DDBJ whole genome shotgun (WGS) entry which is preliminary data.</text>
</comment>
<evidence type="ECO:0000313" key="2">
    <source>
        <dbReference type="Proteomes" id="UP000032120"/>
    </source>
</evidence>
<dbReference type="OrthoDB" id="5125967at2"/>
<dbReference type="EMBL" id="JXSQ01000001">
    <property type="protein sequence ID" value="KIP53867.1"/>
    <property type="molecule type" value="Genomic_DNA"/>
</dbReference>